<dbReference type="AlphaFoldDB" id="A0A6I3JBG5"/>
<organism evidence="1 2">
    <name type="scientific">Nocardioides marmotae</name>
    <dbReference type="NCBI Taxonomy" id="2663857"/>
    <lineage>
        <taxon>Bacteria</taxon>
        <taxon>Bacillati</taxon>
        <taxon>Actinomycetota</taxon>
        <taxon>Actinomycetes</taxon>
        <taxon>Propionibacteriales</taxon>
        <taxon>Nocardioidaceae</taxon>
        <taxon>Nocardioides</taxon>
    </lineage>
</organism>
<reference evidence="1 2" key="1">
    <citation type="submission" date="2019-10" db="EMBL/GenBank/DDBJ databases">
        <title>Nocardioides novel species isolated from the excrement of Marmot.</title>
        <authorList>
            <person name="Zhang G."/>
        </authorList>
    </citation>
    <scope>NUCLEOTIDE SEQUENCE [LARGE SCALE GENOMIC DNA]</scope>
    <source>
        <strain evidence="2">zg-579</strain>
    </source>
</reference>
<proteinExistence type="predicted"/>
<evidence type="ECO:0000313" key="1">
    <source>
        <dbReference type="EMBL" id="MTB95460.1"/>
    </source>
</evidence>
<sequence length="224" mass="24088">MCFSMSADVIAGVALLPVAAVCLREVRTPRELPFASLPLIFALHQLTEALVWHGAGDYVSAGVQHAAAMVYVLVAFPLLPFLVPLAVLLLEPQGLRQRVAPFVVLGAVVAAYLLYAVLDGPLLVREEPHALVYDVDLTFGPMWAVLYIVAVIGPSVLSGYPSIVAFGLLNLVGLTVVAIVYVQAFASLWCVWAALTSSLIAVHMVLRRRLPDFHRLEGRALAPA</sequence>
<keyword evidence="2" id="KW-1185">Reference proteome</keyword>
<dbReference type="Pfam" id="PF20334">
    <property type="entry name" value="DUF6629"/>
    <property type="match status" value="1"/>
</dbReference>
<comment type="caution">
    <text evidence="1">The sequence shown here is derived from an EMBL/GenBank/DDBJ whole genome shotgun (WGS) entry which is preliminary data.</text>
</comment>
<accession>A0A6I3JBG5</accession>
<protein>
    <submittedName>
        <fullName evidence="1">Uncharacterized protein</fullName>
    </submittedName>
</protein>
<dbReference type="Proteomes" id="UP000433406">
    <property type="component" value="Unassembled WGS sequence"/>
</dbReference>
<dbReference type="EMBL" id="WLCI01000011">
    <property type="protein sequence ID" value="MTB95460.1"/>
    <property type="molecule type" value="Genomic_DNA"/>
</dbReference>
<name>A0A6I3JBG5_9ACTN</name>
<gene>
    <name evidence="1" type="ORF">GGQ22_10230</name>
</gene>
<dbReference type="InterPro" id="IPR046737">
    <property type="entry name" value="DUF6629"/>
</dbReference>
<evidence type="ECO:0000313" key="2">
    <source>
        <dbReference type="Proteomes" id="UP000433406"/>
    </source>
</evidence>